<dbReference type="Pfam" id="PF14765">
    <property type="entry name" value="PS-DH"/>
    <property type="match status" value="1"/>
</dbReference>
<feature type="region of interest" description="C-terminal hotdog fold" evidence="9">
    <location>
        <begin position="1073"/>
        <end position="1226"/>
    </location>
</feature>
<dbReference type="InterPro" id="IPR050091">
    <property type="entry name" value="PKS_NRPS_Biosynth_Enz"/>
</dbReference>
<reference evidence="14 15" key="1">
    <citation type="journal article" date="2019" name="Sci. Rep.">
        <title>A multi-omics analysis of the grapevine pathogen Lasiodiplodia theobromae reveals that temperature affects the expression of virulence- and pathogenicity-related genes.</title>
        <authorList>
            <person name="Felix C."/>
            <person name="Meneses R."/>
            <person name="Goncalves M.F.M."/>
            <person name="Tilleman L."/>
            <person name="Duarte A.S."/>
            <person name="Jorrin-Novo J.V."/>
            <person name="Van de Peer Y."/>
            <person name="Deforce D."/>
            <person name="Van Nieuwerburgh F."/>
            <person name="Esteves A.C."/>
            <person name="Alves A."/>
        </authorList>
    </citation>
    <scope>NUCLEOTIDE SEQUENCE [LARGE SCALE GENOMIC DNA]</scope>
    <source>
        <strain evidence="14 15">LA-SOL3</strain>
    </source>
</reference>
<dbReference type="FunFam" id="3.40.47.10:FF:000019">
    <property type="entry name" value="Polyketide synthase type I"/>
    <property type="match status" value="1"/>
</dbReference>
<dbReference type="PROSITE" id="PS52004">
    <property type="entry name" value="KS3_2"/>
    <property type="match status" value="1"/>
</dbReference>
<dbReference type="Pfam" id="PF00501">
    <property type="entry name" value="AMP-binding"/>
    <property type="match status" value="1"/>
</dbReference>
<dbReference type="Gene3D" id="3.30.559.10">
    <property type="entry name" value="Chloramphenicol acetyltransferase-like domain"/>
    <property type="match status" value="1"/>
</dbReference>
<dbReference type="SMART" id="SM00822">
    <property type="entry name" value="PKS_KR"/>
    <property type="match status" value="1"/>
</dbReference>
<feature type="domain" description="Ketosynthase family 3 (KS3)" evidence="12">
    <location>
        <begin position="5"/>
        <end position="438"/>
    </location>
</feature>
<feature type="domain" description="PKS/mFAS DH" evidence="13">
    <location>
        <begin position="926"/>
        <end position="1226"/>
    </location>
</feature>
<dbReference type="InterPro" id="IPR020806">
    <property type="entry name" value="PKS_PP-bd"/>
</dbReference>
<evidence type="ECO:0000259" key="13">
    <source>
        <dbReference type="PROSITE" id="PS52019"/>
    </source>
</evidence>
<dbReference type="GO" id="GO:0031177">
    <property type="term" value="F:phosphopantetheine binding"/>
    <property type="evidence" value="ECO:0007669"/>
    <property type="project" value="InterPro"/>
</dbReference>
<dbReference type="SMART" id="SM00827">
    <property type="entry name" value="PKS_AT"/>
    <property type="match status" value="1"/>
</dbReference>
<keyword evidence="4" id="KW-0489">Methyltransferase</keyword>
<dbReference type="PROSITE" id="PS52019">
    <property type="entry name" value="PKS_MFAS_DH"/>
    <property type="match status" value="1"/>
</dbReference>
<dbReference type="SUPFAM" id="SSF51735">
    <property type="entry name" value="NAD(P)-binding Rossmann-fold domains"/>
    <property type="match status" value="2"/>
</dbReference>
<dbReference type="Pfam" id="PF00109">
    <property type="entry name" value="ketoacyl-synt"/>
    <property type="match status" value="1"/>
</dbReference>
<evidence type="ECO:0000256" key="3">
    <source>
        <dbReference type="ARBA" id="ARBA00022598"/>
    </source>
</evidence>
<dbReference type="Proteomes" id="UP000325902">
    <property type="component" value="Unassembled WGS sequence"/>
</dbReference>
<dbReference type="GO" id="GO:0009403">
    <property type="term" value="P:toxin biosynthetic process"/>
    <property type="evidence" value="ECO:0007669"/>
    <property type="project" value="UniProtKB-ARBA"/>
</dbReference>
<dbReference type="InterPro" id="IPR020807">
    <property type="entry name" value="PKS_DH"/>
</dbReference>
<keyword evidence="5" id="KW-0808">Transferase</keyword>
<feature type="active site" description="Proton donor; for dehydratase activity" evidence="9">
    <location>
        <position position="1133"/>
    </location>
</feature>
<protein>
    <submittedName>
        <fullName evidence="14">Hybrid PKS-NRPS synthetase lepA</fullName>
    </submittedName>
</protein>
<dbReference type="CDD" id="cd00833">
    <property type="entry name" value="PKS"/>
    <property type="match status" value="1"/>
</dbReference>
<dbReference type="PANTHER" id="PTHR43775">
    <property type="entry name" value="FATTY ACID SYNTHASE"/>
    <property type="match status" value="1"/>
</dbReference>
<dbReference type="InterPro" id="IPR001242">
    <property type="entry name" value="Condensation_dom"/>
</dbReference>
<dbReference type="SMART" id="SM00825">
    <property type="entry name" value="PKS_KS"/>
    <property type="match status" value="1"/>
</dbReference>
<dbReference type="Pfam" id="PF08242">
    <property type="entry name" value="Methyltransf_12"/>
    <property type="match status" value="1"/>
</dbReference>
<dbReference type="Gene3D" id="3.40.50.150">
    <property type="entry name" value="Vaccinia Virus protein VP39"/>
    <property type="match status" value="1"/>
</dbReference>
<comment type="caution">
    <text evidence="14">The sequence shown here is derived from an EMBL/GenBank/DDBJ whole genome shotgun (WGS) entry which is preliminary data.</text>
</comment>
<dbReference type="InterPro" id="IPR029063">
    <property type="entry name" value="SAM-dependent_MTases_sf"/>
</dbReference>
<dbReference type="InterPro" id="IPR049552">
    <property type="entry name" value="PKS_DH_N"/>
</dbReference>
<dbReference type="InterPro" id="IPR032821">
    <property type="entry name" value="PKS_assoc"/>
</dbReference>
<dbReference type="InterPro" id="IPR049551">
    <property type="entry name" value="PKS_DH_C"/>
</dbReference>
<keyword evidence="6" id="KW-0677">Repeat</keyword>
<dbReference type="InterPro" id="IPR042099">
    <property type="entry name" value="ANL_N_sf"/>
</dbReference>
<dbReference type="InterPro" id="IPR016039">
    <property type="entry name" value="Thiolase-like"/>
</dbReference>
<dbReference type="EMBL" id="VCHE01000035">
    <property type="protein sequence ID" value="KAB2575196.1"/>
    <property type="molecule type" value="Genomic_DNA"/>
</dbReference>
<evidence type="ECO:0000256" key="9">
    <source>
        <dbReference type="PROSITE-ProRule" id="PRU01363"/>
    </source>
</evidence>
<dbReference type="InterPro" id="IPR016036">
    <property type="entry name" value="Malonyl_transacylase_ACP-bd"/>
</dbReference>
<dbReference type="InterPro" id="IPR010071">
    <property type="entry name" value="AA_adenyl_dom"/>
</dbReference>
<evidence type="ECO:0000256" key="5">
    <source>
        <dbReference type="ARBA" id="ARBA00022679"/>
    </source>
</evidence>
<dbReference type="Pfam" id="PF00698">
    <property type="entry name" value="Acyl_transf_1"/>
    <property type="match status" value="1"/>
</dbReference>
<feature type="domain" description="Carrier" evidence="11">
    <location>
        <begin position="2379"/>
        <end position="2461"/>
    </location>
</feature>
<dbReference type="InterPro" id="IPR014043">
    <property type="entry name" value="Acyl_transferase_dom"/>
</dbReference>
<sequence length="3950" mass="427898">MQRNPEPIAIVGSACRFPGSSTSPSKLWELLKQPRDVLSNIDRFKAKSFYHQNGHYHGASNVRQSYLLNDDPCAFDAQFFNIQAAEADSIDPQQRLLLESVYESIESAGLKLEDLQGSRTAVYVGVMCDDYAEIVYHDVESIPKYAATGSARSIMSNRISYFFDWHGPSMTIDTACSSSLVAVHQAVQVLRSGESNVAVAAGANLIFGPKMYIAESNLNMLSPTGRSRMWDANADGYARGEGIGAVVLKTLSAALADGDDIECIIRETGVNQDGRTPGITMPSASAQADLIAQTYARAGLDPRKETDRCQYFEAHGTGTKAGDPQEASAICEAFFGGAETPAGEVPLWVGSIKTVIGHTEGTAGIAGLLKASLAVQNKMIPPNMHFNRLNPDVAPYYSNLRIPTELQTWPALPAGTPRRVSVNSFGFGGTNAHAIVESYEKPAVTAEPALPLASSGPFVFSANSVRSLKDVLAAHADFLRSGAEVDLRTLAWTLHHRRSAFPVRTSVAAQSVEELCERLDAQREEASFVRAATKSRRIVGIFTGQGAQWAAMGRGLVLASKAAEQTLAELEQALAELPESERPEWSLREQLLAPAETSRVREAALSQPLCTAVQVLLVDLLYACGISFEAVVGHSSGEIGAAYAAGFLSARDAIRIAYLRGLHATGARGGAMLAAGTSMADASELCALPFFRGRLCVAASNSSASVTLSGDASAVDRAQLVMEDESKFARRLVVDTAYHSHHMLPCLPGYIASMRRAGIQLRTPPANAPRWFSSVLDGREMNVADVDVAQYWADNMARPVLFSQALTAAVSATGAPAVAIEVGPHPALRGPASLTIEEMVKGGCPYTGTIKRGSNDVEALADCVGFIWSHLGSAAVDLERFDEAFSGPAPRMVPKGLPQYPWDHDRTFWSESRESRMVRLRDDPVHALLGTRCPSDAEGQHRWRNYLKPTELPWLRGHQIQGQTLFPAAGFACMALEACRALATPEETRLIEITDFSIHRALSFFDDSTGVETLFCLTNVRTEAGHVVADFSCDASLTKDSGFTSVANGKLRVTLGSPAPDCLPARPAQLADMAGVDVDTFYASLRNTGYNYSGMFQAITSLERTRDAARGTIFVPREGDEESTLVLHPAPLDVAFQAIFAALASPGDGDLWTLHIPTLIERIRLNPSACMGTGCLELPLAFEADLALADGIRGDVVVRDGSSSKNNTIVQIEGLHVSPLATPTAKDDRQLVAETLWGPLSLDLEGIYQPWVLTDDEAAASALCERTCLFYLRRLHETITPEERERCNWHQARVLEWAAHAVALAAAGQHPTCKKEWLDDSYEFIQAEVQKMMDRFQDFQIVLLVGETLVPFVRGETTILEQFRSNNLLDHFYRDSIGLPEYNTYLGQVADQLAHRYPSMDFLEIGAGTGSAANAILKRIGRRYGSYTYTDISAAFFEDAQRLFADHNDRFTYKTLDVEQDPTDQGFPEHAYDVIVASNVLHATRSLENTLRNARRLLKPGGHLLLLEITNNRPLRISFIFSGLPGWWVGEEEGRRLTPLVTRREWDAVLRRAGFAGVDTTTPSSKNDLIPFSVMAAQAVDSHISLLREPLAHPASAKPIIDNLVIVGGATFATSRLVQAIGNTVAPYCRNITAFDSLEAVDYVPPKATVLNVSELETAFFNPFTARKLESAKYIFDSARLVLWVTQGNRADDPYANMMYGVARCLASEMKRTLRMQMLDFDTTVKPDAQLIAASLLRLQIGDSASQRASSTLWSIEHELSVTSSGAIEVPRYRPSQGPNDRFNSTRRPITAEVSLEESVVDVVRADDDTLELREGRFPGADETAGSSEYVDIRVLRSTASALQIGRMGFLFLVVGVDRASGQTLLALAPSCSSAVRVPKAWTAACDNVPEDKTSQLLVAAASSITAAAILAGVEQGGSLLVHQPAPLLAALLEKQAAEKQIKLALTTSSDERYDLNGQQPTIIHPWAPERAARQCVPQDISLLVDLAASEDAVHLGKFAPRGCTLMDASSLLSSHASTRAAWPADELAACLSTACAQAQQPELLSSTDATEVPVGSLAGRRDAANNATLEVVDWTATASVTVSVRPVESTVRFRSDRTYFLLGMTGDLGRSLCRWMVERGAKHFALCSRRPNEDQAWVKMMRAAGVVLNMFAVDVTSKDSVLSAHREICRTMPPIAGVANAAMVLEDLLFSNMDYETMNKVLRPKVDGSRILDELFPTNDLDFFILFSSLASVTGNYGQSPYAAANSYMCALAHGRRKRGLVASVMNLAGIKGLGYIHRTDETILDRLDTMGYATVSERDFLTFFAECVEAGRPESGRNPELSAGLQSFDPTYAHAPAWIDNPKFAHYRQSQRNSAAAAVDAAGRPKDPVKKQLLEVESMEEAEQVLQEAFLATLQQTLKLPDDGSLTADTPVVSLGVDSLVAVDMRSWFANELDLDMPVLKILGGATVAELVEDAVARMSPELVPKAAPAAAVEENAGSDSTSEEESAPENAGSGSEDVSSDDDNSSVLSEEIPALSEHEAEEDEDCSGAKVEELVPLPTFEKTGPMAYASTRFWFLQQYLDDPTAFNLVFRARITGPLRVHDLQRAASAVAERHEAFRTAFFSGDDGAPMQGVLPFSSLRLETSNIIDEQQVLDACRTLSSHRYDIERGETARLMLLSNGPTTHHLLFGFHHIAIDGFSFNVFLYELDRAYRRQSLPPVAVQFGDFATRQRRAVESGQLKTHLDFWKNEYPDCPQPLPLFPLAQRRTRQALTRYECAEATVTLGADLAKRIKDQARRHRATSFHFFLAALKVLLFRWLEDTDDVSIGLADANRTDGDTAGTIGFLLNLLPLRMRRSSKDSSFADVLTEARTKAYAALAHSAVPFDVLLEELAIQRSSTHSPLFQVFFDYRQLAIRTEKALGAELEGDATLGNTAYDVTLDITDYAGGEVSVSMKTQKYLYPQRAAELLLRSYIRMLEVFAARPDARESEPALFDDAAVQEALDAGRGPAMELAWPATVSQRIDVMAAQNPERTAIRDGHGANLTYSTMDARCNAISAALEEHGVTEGSSVALLQEPTANWACSVLGVWRAGCAYVPLDTRHTPQRIAAVLSDCRASAILCDARTFTRAMTLSTPDMAVINVDMLAEDATPRASRARPEEPAAILYTSGSTGVPKGIMLRHSGIRNNIEGTDRHWGVGRETVLQQSACTFDMSLRQLLTALTHGGTLYVASAEARRDPAQLTSLLASEGISWTVATPSEYQAWLAYGAKDIARATNWRFATSGGEAFTRALRDDFVALANPLLRVFNAYGPSEITFSCAEAEIPSTPDAARINDGAISLGRPLPNYTIRIVDENLRPLPAGVAGEIVVGGPSVAAGYVDTALNAAKFIPDLDNAAVKAFRTGDVGHLGPDGTLFFHSRVADDAQVKLRGIRIELGDVESAVVKASDGAVAAAVASVRGNPPFLVAHVEFAADGGKEDENKNDFLAATLKPRLAQALPQYMVPATLVPVDRLPLTAHGKLDRRAAASLPLTAEENQSSATTTTTTTLTPDQIALERLWRAVVSADAPHATSADTSFFDVGGNSLLLVKLAQLIRDEFGAAVPLRQLLEDNTLGAMTAAVKRGAPASSVEAWVREDTVAPEPLDLGGAVSTQAPRSEPGALRVLLTGATGYLGRRILSQLVADERVAEVHCLAVRQPSSLVEQHAANPKVVVHTGDLTAPRLGLSEAAFANLAASADAVVHSAANRSFWDHYEHLRATNVASTRELVRLAAPRGVPLHFVSSAGAVALSSPADAGSGYVLSKWASERLLADAAARLGLPVRVHRAMPAEGEGEAPEELLNELRQVAKELRALPETFKEDDETEAGAWAGSFDLVRVEDLAREIGLAVVGDDDDEAGATVVECRYPSTVRLSMRDVAGLVEKEQEEGKEEEWTRMPPHEWAGKAKKVGFGWHFAALDASIAANGEGLAIRR</sequence>
<dbReference type="InterPro" id="IPR016035">
    <property type="entry name" value="Acyl_Trfase/lysoPLipase"/>
</dbReference>
<evidence type="ECO:0000259" key="12">
    <source>
        <dbReference type="PROSITE" id="PS52004"/>
    </source>
</evidence>
<dbReference type="InterPro" id="IPR057326">
    <property type="entry name" value="KR_dom"/>
</dbReference>
<dbReference type="InterPro" id="IPR020841">
    <property type="entry name" value="PKS_Beta-ketoAc_synthase_dom"/>
</dbReference>
<dbReference type="Gene3D" id="3.30.300.30">
    <property type="match status" value="1"/>
</dbReference>
<dbReference type="Pfam" id="PF02801">
    <property type="entry name" value="Ketoacyl-synt_C"/>
    <property type="match status" value="1"/>
</dbReference>
<dbReference type="Gene3D" id="1.10.1200.10">
    <property type="entry name" value="ACP-like"/>
    <property type="match status" value="2"/>
</dbReference>
<dbReference type="InterPro" id="IPR014031">
    <property type="entry name" value="Ketoacyl_synth_C"/>
</dbReference>
<dbReference type="InterPro" id="IPR013217">
    <property type="entry name" value="Methyltransf_12"/>
</dbReference>
<dbReference type="InterPro" id="IPR042104">
    <property type="entry name" value="PKS_dehydratase_sf"/>
</dbReference>
<dbReference type="Gene3D" id="3.40.47.10">
    <property type="match status" value="1"/>
</dbReference>
<feature type="compositionally biased region" description="Low complexity" evidence="10">
    <location>
        <begin position="2467"/>
        <end position="2478"/>
    </location>
</feature>
<feature type="region of interest" description="N-terminal hotdog fold" evidence="9">
    <location>
        <begin position="926"/>
        <end position="1058"/>
    </location>
</feature>
<dbReference type="Gene3D" id="3.40.50.12780">
    <property type="entry name" value="N-terminal domain of ligase-like"/>
    <property type="match status" value="1"/>
</dbReference>
<dbReference type="Gene3D" id="3.10.129.110">
    <property type="entry name" value="Polyketide synthase dehydratase"/>
    <property type="match status" value="1"/>
</dbReference>
<dbReference type="SMART" id="SM00823">
    <property type="entry name" value="PKS_PP"/>
    <property type="match status" value="2"/>
</dbReference>
<evidence type="ECO:0000256" key="4">
    <source>
        <dbReference type="ARBA" id="ARBA00022603"/>
    </source>
</evidence>
<proteinExistence type="inferred from homology"/>
<dbReference type="InterPro" id="IPR036291">
    <property type="entry name" value="NAD(P)-bd_dom_sf"/>
</dbReference>
<keyword evidence="1" id="KW-0596">Phosphopantetheine</keyword>
<dbReference type="CDD" id="cd02440">
    <property type="entry name" value="AdoMet_MTases"/>
    <property type="match status" value="1"/>
</dbReference>
<dbReference type="Gene3D" id="3.30.559.30">
    <property type="entry name" value="Nonribosomal peptide synthetase, condensation domain"/>
    <property type="match status" value="1"/>
</dbReference>
<dbReference type="SUPFAM" id="SSF53901">
    <property type="entry name" value="Thiolase-like"/>
    <property type="match status" value="1"/>
</dbReference>
<dbReference type="InterPro" id="IPR000873">
    <property type="entry name" value="AMP-dep_synth/lig_dom"/>
</dbReference>
<dbReference type="PROSITE" id="PS00455">
    <property type="entry name" value="AMP_BINDING"/>
    <property type="match status" value="1"/>
</dbReference>
<evidence type="ECO:0000256" key="1">
    <source>
        <dbReference type="ARBA" id="ARBA00022450"/>
    </source>
</evidence>
<evidence type="ECO:0000256" key="6">
    <source>
        <dbReference type="ARBA" id="ARBA00022737"/>
    </source>
</evidence>
<dbReference type="NCBIfam" id="TIGR01733">
    <property type="entry name" value="AA-adenyl-dom"/>
    <property type="match status" value="1"/>
</dbReference>
<dbReference type="Pfam" id="PF08659">
    <property type="entry name" value="KR"/>
    <property type="match status" value="1"/>
</dbReference>
<evidence type="ECO:0000313" key="14">
    <source>
        <dbReference type="EMBL" id="KAB2575196.1"/>
    </source>
</evidence>
<dbReference type="InterPro" id="IPR020845">
    <property type="entry name" value="AMP-binding_CS"/>
</dbReference>
<dbReference type="SUPFAM" id="SSF52151">
    <property type="entry name" value="FabD/lysophospholipase-like"/>
    <property type="match status" value="1"/>
</dbReference>
<dbReference type="SUPFAM" id="SSF56801">
    <property type="entry name" value="Acetyl-CoA synthetase-like"/>
    <property type="match status" value="1"/>
</dbReference>
<dbReference type="CDD" id="cd19532">
    <property type="entry name" value="C_PKS-NRPS"/>
    <property type="match status" value="1"/>
</dbReference>
<name>A0A5N5DBJ8_9PEZI</name>
<keyword evidence="15" id="KW-1185">Reference proteome</keyword>
<dbReference type="Gene3D" id="3.40.366.10">
    <property type="entry name" value="Malonyl-Coenzyme A Acyl Carrier Protein, domain 2"/>
    <property type="match status" value="1"/>
</dbReference>
<dbReference type="GO" id="GO:0006633">
    <property type="term" value="P:fatty acid biosynthetic process"/>
    <property type="evidence" value="ECO:0007669"/>
    <property type="project" value="InterPro"/>
</dbReference>
<dbReference type="GO" id="GO:0016874">
    <property type="term" value="F:ligase activity"/>
    <property type="evidence" value="ECO:0007669"/>
    <property type="project" value="UniProtKB-KW"/>
</dbReference>
<dbReference type="InterPro" id="IPR009081">
    <property type="entry name" value="PP-bd_ACP"/>
</dbReference>
<comment type="similarity">
    <text evidence="8">In the C-terminal section; belongs to the NRP synthetase family.</text>
</comment>
<dbReference type="InterPro" id="IPR013120">
    <property type="entry name" value="FAR_NAD-bd"/>
</dbReference>
<dbReference type="Pfam" id="PF21089">
    <property type="entry name" value="PKS_DH_N"/>
    <property type="match status" value="1"/>
</dbReference>
<dbReference type="CDD" id="cd05930">
    <property type="entry name" value="A_NRPS"/>
    <property type="match status" value="1"/>
</dbReference>
<feature type="active site" description="Proton acceptor; for dehydratase activity" evidence="9">
    <location>
        <position position="958"/>
    </location>
</feature>
<dbReference type="InterPro" id="IPR045851">
    <property type="entry name" value="AMP-bd_C_sf"/>
</dbReference>
<dbReference type="PROSITE" id="PS00012">
    <property type="entry name" value="PHOSPHOPANTETHEINE"/>
    <property type="match status" value="2"/>
</dbReference>
<dbReference type="InterPro" id="IPR023213">
    <property type="entry name" value="CAT-like_dom_sf"/>
</dbReference>
<organism evidence="14 15">
    <name type="scientific">Lasiodiplodia theobromae</name>
    <dbReference type="NCBI Taxonomy" id="45133"/>
    <lineage>
        <taxon>Eukaryota</taxon>
        <taxon>Fungi</taxon>
        <taxon>Dikarya</taxon>
        <taxon>Ascomycota</taxon>
        <taxon>Pezizomycotina</taxon>
        <taxon>Dothideomycetes</taxon>
        <taxon>Dothideomycetes incertae sedis</taxon>
        <taxon>Botryosphaeriales</taxon>
        <taxon>Botryosphaeriaceae</taxon>
        <taxon>Lasiodiplodia</taxon>
    </lineage>
</organism>
<keyword evidence="7" id="KW-0511">Multifunctional enzyme</keyword>
<dbReference type="InterPro" id="IPR036736">
    <property type="entry name" value="ACP-like_sf"/>
</dbReference>
<evidence type="ECO:0000256" key="10">
    <source>
        <dbReference type="SAM" id="MobiDB-lite"/>
    </source>
</evidence>
<evidence type="ECO:0000256" key="8">
    <source>
        <dbReference type="ARBA" id="ARBA00029443"/>
    </source>
</evidence>
<dbReference type="InterPro" id="IPR049900">
    <property type="entry name" value="PKS_mFAS_DH"/>
</dbReference>
<dbReference type="Pfam" id="PF07993">
    <property type="entry name" value="NAD_binding_4"/>
    <property type="match status" value="1"/>
</dbReference>
<dbReference type="SUPFAM" id="SSF55048">
    <property type="entry name" value="Probable ACP-binding domain of malonyl-CoA ACP transacylase"/>
    <property type="match status" value="1"/>
</dbReference>
<dbReference type="PROSITE" id="PS00606">
    <property type="entry name" value="KS3_1"/>
    <property type="match status" value="1"/>
</dbReference>
<dbReference type="GO" id="GO:0004315">
    <property type="term" value="F:3-oxoacyl-[acyl-carrier-protein] synthase activity"/>
    <property type="evidence" value="ECO:0007669"/>
    <property type="project" value="InterPro"/>
</dbReference>
<evidence type="ECO:0000259" key="11">
    <source>
        <dbReference type="PROSITE" id="PS50075"/>
    </source>
</evidence>
<dbReference type="SUPFAM" id="SSF53335">
    <property type="entry name" value="S-adenosyl-L-methionine-dependent methyltransferases"/>
    <property type="match status" value="1"/>
</dbReference>
<dbReference type="InterPro" id="IPR006162">
    <property type="entry name" value="Ppantetheine_attach_site"/>
</dbReference>
<dbReference type="SUPFAM" id="SSF52777">
    <property type="entry name" value="CoA-dependent acyltransferases"/>
    <property type="match status" value="2"/>
</dbReference>
<dbReference type="SMART" id="SM00826">
    <property type="entry name" value="PKS_DH"/>
    <property type="match status" value="1"/>
</dbReference>
<gene>
    <name evidence="14" type="primary">lepA_2</name>
    <name evidence="14" type="ORF">DBV05_g6148</name>
</gene>
<dbReference type="Gene3D" id="3.40.50.720">
    <property type="entry name" value="NAD(P)-binding Rossmann-like Domain"/>
    <property type="match status" value="2"/>
</dbReference>
<dbReference type="Pfam" id="PF00668">
    <property type="entry name" value="Condensation"/>
    <property type="match status" value="1"/>
</dbReference>
<dbReference type="PANTHER" id="PTHR43775:SF20">
    <property type="entry name" value="HYBRID PKS-NRPS SYNTHETASE APDA"/>
    <property type="match status" value="1"/>
</dbReference>
<dbReference type="Pfam" id="PF16197">
    <property type="entry name" value="KAsynt_C_assoc"/>
    <property type="match status" value="1"/>
</dbReference>
<dbReference type="GO" id="GO:0004312">
    <property type="term" value="F:fatty acid synthase activity"/>
    <property type="evidence" value="ECO:0007669"/>
    <property type="project" value="TreeGrafter"/>
</dbReference>
<evidence type="ECO:0000313" key="15">
    <source>
        <dbReference type="Proteomes" id="UP000325902"/>
    </source>
</evidence>
<dbReference type="InterPro" id="IPR013968">
    <property type="entry name" value="PKS_KR"/>
</dbReference>
<dbReference type="InterPro" id="IPR014030">
    <property type="entry name" value="Ketoacyl_synth_N"/>
</dbReference>
<dbReference type="Pfam" id="PF00550">
    <property type="entry name" value="PP-binding"/>
    <property type="match status" value="2"/>
</dbReference>
<dbReference type="PROSITE" id="PS50075">
    <property type="entry name" value="CARRIER"/>
    <property type="match status" value="2"/>
</dbReference>
<evidence type="ECO:0000256" key="7">
    <source>
        <dbReference type="ARBA" id="ARBA00023268"/>
    </source>
</evidence>
<feature type="domain" description="Carrier" evidence="11">
    <location>
        <begin position="3526"/>
        <end position="3604"/>
    </location>
</feature>
<dbReference type="InterPro" id="IPR001227">
    <property type="entry name" value="Ac_transferase_dom_sf"/>
</dbReference>
<keyword evidence="3" id="KW-0436">Ligase</keyword>
<dbReference type="InterPro" id="IPR018201">
    <property type="entry name" value="Ketoacyl_synth_AS"/>
</dbReference>
<dbReference type="SUPFAM" id="SSF47336">
    <property type="entry name" value="ACP-like"/>
    <property type="match status" value="2"/>
</dbReference>
<keyword evidence="2" id="KW-0597">Phosphoprotein</keyword>
<evidence type="ECO:0000256" key="2">
    <source>
        <dbReference type="ARBA" id="ARBA00022553"/>
    </source>
</evidence>
<feature type="region of interest" description="Disordered" evidence="10">
    <location>
        <begin position="2467"/>
        <end position="2512"/>
    </location>
</feature>
<accession>A0A5N5DBJ8</accession>
<dbReference type="OrthoDB" id="329835at2759"/>